<evidence type="ECO:0000313" key="2">
    <source>
        <dbReference type="Proteomes" id="UP000070224"/>
    </source>
</evidence>
<keyword evidence="2" id="KW-1185">Reference proteome</keyword>
<protein>
    <submittedName>
        <fullName evidence="1">Uncharacterized protein</fullName>
    </submittedName>
</protein>
<dbReference type="Proteomes" id="UP000070224">
    <property type="component" value="Unassembled WGS sequence"/>
</dbReference>
<proteinExistence type="predicted"/>
<accession>A0A134B9R2</accession>
<gene>
    <name evidence="1" type="ORF">HMPREF3185_00794</name>
</gene>
<evidence type="ECO:0000313" key="1">
    <source>
        <dbReference type="EMBL" id="KXB76683.1"/>
    </source>
</evidence>
<dbReference type="AlphaFoldDB" id="A0A134B9R2"/>
<name>A0A134B9R2_9PORP</name>
<reference evidence="2" key="1">
    <citation type="submission" date="2016-01" db="EMBL/GenBank/DDBJ databases">
        <authorList>
            <person name="Mitreva M."/>
            <person name="Pepin K.H."/>
            <person name="Mihindukulasuriya K.A."/>
            <person name="Fulton R."/>
            <person name="Fronick C."/>
            <person name="O'Laughlin M."/>
            <person name="Miner T."/>
            <person name="Herter B."/>
            <person name="Rosa B.A."/>
            <person name="Cordes M."/>
            <person name="Tomlinson C."/>
            <person name="Wollam A."/>
            <person name="Palsikar V.B."/>
            <person name="Mardis E.R."/>
            <person name="Wilson R.K."/>
        </authorList>
    </citation>
    <scope>NUCLEOTIDE SEQUENCE [LARGE SCALE GENOMIC DNA]</scope>
    <source>
        <strain evidence="2">KA00683</strain>
    </source>
</reference>
<organism evidence="1 2">
    <name type="scientific">Porphyromonas somerae</name>
    <dbReference type="NCBI Taxonomy" id="322095"/>
    <lineage>
        <taxon>Bacteria</taxon>
        <taxon>Pseudomonadati</taxon>
        <taxon>Bacteroidota</taxon>
        <taxon>Bacteroidia</taxon>
        <taxon>Bacteroidales</taxon>
        <taxon>Porphyromonadaceae</taxon>
        <taxon>Porphyromonas</taxon>
    </lineage>
</organism>
<dbReference type="EMBL" id="LSDK01000057">
    <property type="protein sequence ID" value="KXB76683.1"/>
    <property type="molecule type" value="Genomic_DNA"/>
</dbReference>
<dbReference type="PATRIC" id="fig|322095.3.peg.783"/>
<sequence length="71" mass="7742">MGASIYCKYRDISTKEAATCDHSAVSSNGYFPPPIILRAKDVALPKSRAGEWESRGAPLVIDIQKYIASLL</sequence>
<comment type="caution">
    <text evidence="1">The sequence shown here is derived from an EMBL/GenBank/DDBJ whole genome shotgun (WGS) entry which is preliminary data.</text>
</comment>